<dbReference type="EMBL" id="HAEB01000647">
    <property type="protein sequence ID" value="SBQ47116.1"/>
    <property type="molecule type" value="Transcribed_RNA"/>
</dbReference>
<feature type="non-terminal residue" evidence="1">
    <location>
        <position position="70"/>
    </location>
</feature>
<name>A0A1A8EMW5_9TELE</name>
<feature type="non-terminal residue" evidence="1">
    <location>
        <position position="1"/>
    </location>
</feature>
<reference evidence="1" key="2">
    <citation type="submission" date="2016-06" db="EMBL/GenBank/DDBJ databases">
        <title>The genome of a short-lived fish provides insights into sex chromosome evolution and the genetic control of aging.</title>
        <authorList>
            <person name="Reichwald K."/>
            <person name="Felder M."/>
            <person name="Petzold A."/>
            <person name="Koch P."/>
            <person name="Groth M."/>
            <person name="Platzer M."/>
        </authorList>
    </citation>
    <scope>NUCLEOTIDE SEQUENCE</scope>
    <source>
        <tissue evidence="1">Brain</tissue>
    </source>
</reference>
<organism evidence="1">
    <name type="scientific">Nothobranchius korthausae</name>
    <dbReference type="NCBI Taxonomy" id="1143690"/>
    <lineage>
        <taxon>Eukaryota</taxon>
        <taxon>Metazoa</taxon>
        <taxon>Chordata</taxon>
        <taxon>Craniata</taxon>
        <taxon>Vertebrata</taxon>
        <taxon>Euteleostomi</taxon>
        <taxon>Actinopterygii</taxon>
        <taxon>Neopterygii</taxon>
        <taxon>Teleostei</taxon>
        <taxon>Neoteleostei</taxon>
        <taxon>Acanthomorphata</taxon>
        <taxon>Ovalentaria</taxon>
        <taxon>Atherinomorphae</taxon>
        <taxon>Cyprinodontiformes</taxon>
        <taxon>Nothobranchiidae</taxon>
        <taxon>Nothobranchius</taxon>
    </lineage>
</organism>
<dbReference type="AlphaFoldDB" id="A0A1A8EMW5"/>
<reference evidence="1" key="1">
    <citation type="submission" date="2016-05" db="EMBL/GenBank/DDBJ databases">
        <authorList>
            <person name="Lavstsen T."/>
            <person name="Jespersen J.S."/>
        </authorList>
    </citation>
    <scope>NUCLEOTIDE SEQUENCE</scope>
    <source>
        <tissue evidence="1">Brain</tissue>
    </source>
</reference>
<protein>
    <submittedName>
        <fullName evidence="1">Forkhead box D5</fullName>
    </submittedName>
</protein>
<sequence>LQSVSEQFCEASLLLHCPHHHGHPAEFAEEADAERNLRLHQQQVPLLQRQVPRLAELDQTQPLTQRLLHQ</sequence>
<gene>
    <name evidence="1" type="primary">FOXD5</name>
</gene>
<proteinExistence type="predicted"/>
<accession>A0A1A8EMW5</accession>
<evidence type="ECO:0000313" key="1">
    <source>
        <dbReference type="EMBL" id="SBQ47116.1"/>
    </source>
</evidence>